<feature type="compositionally biased region" description="Polar residues" evidence="1">
    <location>
        <begin position="1"/>
        <end position="15"/>
    </location>
</feature>
<dbReference type="HOGENOM" id="CLU_1531644_0_0_11"/>
<feature type="compositionally biased region" description="Low complexity" evidence="1">
    <location>
        <begin position="49"/>
        <end position="61"/>
    </location>
</feature>
<feature type="region of interest" description="Disordered" evidence="1">
    <location>
        <begin position="1"/>
        <end position="91"/>
    </location>
</feature>
<dbReference type="AlphaFoldDB" id="S4MNR7"/>
<feature type="compositionally biased region" description="Polar residues" evidence="1">
    <location>
        <begin position="161"/>
        <end position="175"/>
    </location>
</feature>
<evidence type="ECO:0000313" key="2">
    <source>
        <dbReference type="EMBL" id="EPJ38311.1"/>
    </source>
</evidence>
<dbReference type="Proteomes" id="UP000015001">
    <property type="component" value="Unassembled WGS sequence"/>
</dbReference>
<dbReference type="PATRIC" id="fig|1283301.3.peg.4601"/>
<protein>
    <submittedName>
        <fullName evidence="2">Uncharacterized protein</fullName>
    </submittedName>
</protein>
<dbReference type="EMBL" id="AOPY01001463">
    <property type="protein sequence ID" value="EPJ38311.1"/>
    <property type="molecule type" value="Genomic_DNA"/>
</dbReference>
<gene>
    <name evidence="2" type="ORF">STAFG_4631</name>
</gene>
<comment type="caution">
    <text evidence="2">The sequence shown here is derived from an EMBL/GenBank/DDBJ whole genome shotgun (WGS) entry which is preliminary data.</text>
</comment>
<feature type="compositionally biased region" description="Low complexity" evidence="1">
    <location>
        <begin position="123"/>
        <end position="151"/>
    </location>
</feature>
<evidence type="ECO:0000256" key="1">
    <source>
        <dbReference type="SAM" id="MobiDB-lite"/>
    </source>
</evidence>
<name>S4MNR7_9ACTN</name>
<organism evidence="2 3">
    <name type="scientific">Streptomyces afghaniensis 772</name>
    <dbReference type="NCBI Taxonomy" id="1283301"/>
    <lineage>
        <taxon>Bacteria</taxon>
        <taxon>Bacillati</taxon>
        <taxon>Actinomycetota</taxon>
        <taxon>Actinomycetes</taxon>
        <taxon>Kitasatosporales</taxon>
        <taxon>Streptomycetaceae</taxon>
        <taxon>Streptomyces</taxon>
    </lineage>
</organism>
<feature type="compositionally biased region" description="Low complexity" evidence="1">
    <location>
        <begin position="16"/>
        <end position="30"/>
    </location>
</feature>
<accession>S4MNR7</accession>
<evidence type="ECO:0000313" key="3">
    <source>
        <dbReference type="Proteomes" id="UP000015001"/>
    </source>
</evidence>
<proteinExistence type="predicted"/>
<keyword evidence="3" id="KW-1185">Reference proteome</keyword>
<sequence>MSRRSVNSSATSGNPRSAHSARAAVHVASRARSRLHEPSRWVSGSATCRRSGPGIRSSRMRSSSETRRSPTVSNSSSSSPGAQSSVRQVSTTASARSCPMCALIPASANCNGRTPGCRRNWNRGRQQAGGRRSPAAASTASRYRSANRTSSVIAACGSGNRPVSTYRSTPSVTAR</sequence>
<feature type="region of interest" description="Disordered" evidence="1">
    <location>
        <begin position="112"/>
        <end position="175"/>
    </location>
</feature>
<feature type="compositionally biased region" description="Low complexity" evidence="1">
    <location>
        <begin position="69"/>
        <end position="85"/>
    </location>
</feature>
<reference evidence="2 3" key="1">
    <citation type="submission" date="2013-02" db="EMBL/GenBank/DDBJ databases">
        <title>Draft Genome Sequence of Streptomyces afghaniensis, Which Produces Compounds of the Julimycin B-Complex.</title>
        <authorList>
            <person name="Gruening B.A."/>
            <person name="Praeg A."/>
            <person name="Erxleben A."/>
            <person name="Guenther S."/>
            <person name="Fiedler H.-P."/>
            <person name="Goodfellow M."/>
            <person name="Mueller M."/>
        </authorList>
    </citation>
    <scope>NUCLEOTIDE SEQUENCE [LARGE SCALE GENOMIC DNA]</scope>
    <source>
        <strain evidence="2 3">772</strain>
    </source>
</reference>